<proteinExistence type="predicted"/>
<accession>A0A6A6ZVY0</accession>
<sequence>MTTIKAPGDWYYDRSGALGSKSTLVHLTTPMSINPGNEINVICDAPIKIELPSGEHLYMSAGTATALKAPVKMYLSPTSNLGPDFARGWNSLPDELKVMVLQRSLVRRDGYVRCHDESPARPLGDVLRQHLAMTPDIARLAHDVFYSRNLFSIRGSHIPKIPPLNARHVIRRIRLVVKLTTDGWNLVQSVNSGGFTSLKWIYVMFTWDGLFRRNRTSLQNLPSRSEGTAFMCSAKFCYRKDPDKYTRILLTSQGLDTNQVQTHIERLITFGTS</sequence>
<dbReference type="Proteomes" id="UP000799424">
    <property type="component" value="Unassembled WGS sequence"/>
</dbReference>
<gene>
    <name evidence="1" type="ORF">CC86DRAFT_371200</name>
</gene>
<dbReference type="AlphaFoldDB" id="A0A6A6ZVY0"/>
<evidence type="ECO:0000313" key="2">
    <source>
        <dbReference type="Proteomes" id="UP000799424"/>
    </source>
</evidence>
<reference evidence="1" key="1">
    <citation type="journal article" date="2020" name="Stud. Mycol.">
        <title>101 Dothideomycetes genomes: a test case for predicting lifestyles and emergence of pathogens.</title>
        <authorList>
            <person name="Haridas S."/>
            <person name="Albert R."/>
            <person name="Binder M."/>
            <person name="Bloem J."/>
            <person name="Labutti K."/>
            <person name="Salamov A."/>
            <person name="Andreopoulos B."/>
            <person name="Baker S."/>
            <person name="Barry K."/>
            <person name="Bills G."/>
            <person name="Bluhm B."/>
            <person name="Cannon C."/>
            <person name="Castanera R."/>
            <person name="Culley D."/>
            <person name="Daum C."/>
            <person name="Ezra D."/>
            <person name="Gonzalez J."/>
            <person name="Henrissat B."/>
            <person name="Kuo A."/>
            <person name="Liang C."/>
            <person name="Lipzen A."/>
            <person name="Lutzoni F."/>
            <person name="Magnuson J."/>
            <person name="Mondo S."/>
            <person name="Nolan M."/>
            <person name="Ohm R."/>
            <person name="Pangilinan J."/>
            <person name="Park H.-J."/>
            <person name="Ramirez L."/>
            <person name="Alfaro M."/>
            <person name="Sun H."/>
            <person name="Tritt A."/>
            <person name="Yoshinaga Y."/>
            <person name="Zwiers L.-H."/>
            <person name="Turgeon B."/>
            <person name="Goodwin S."/>
            <person name="Spatafora J."/>
            <person name="Crous P."/>
            <person name="Grigoriev I."/>
        </authorList>
    </citation>
    <scope>NUCLEOTIDE SEQUENCE</scope>
    <source>
        <strain evidence="1">CBS 113818</strain>
    </source>
</reference>
<evidence type="ECO:0000313" key="1">
    <source>
        <dbReference type="EMBL" id="KAF2824634.1"/>
    </source>
</evidence>
<dbReference type="OrthoDB" id="3801236at2759"/>
<protein>
    <submittedName>
        <fullName evidence="1">Uncharacterized protein</fullName>
    </submittedName>
</protein>
<dbReference type="EMBL" id="MU006229">
    <property type="protein sequence ID" value="KAF2824634.1"/>
    <property type="molecule type" value="Genomic_DNA"/>
</dbReference>
<organism evidence="1 2">
    <name type="scientific">Ophiobolus disseminans</name>
    <dbReference type="NCBI Taxonomy" id="1469910"/>
    <lineage>
        <taxon>Eukaryota</taxon>
        <taxon>Fungi</taxon>
        <taxon>Dikarya</taxon>
        <taxon>Ascomycota</taxon>
        <taxon>Pezizomycotina</taxon>
        <taxon>Dothideomycetes</taxon>
        <taxon>Pleosporomycetidae</taxon>
        <taxon>Pleosporales</taxon>
        <taxon>Pleosporineae</taxon>
        <taxon>Phaeosphaeriaceae</taxon>
        <taxon>Ophiobolus</taxon>
    </lineage>
</organism>
<name>A0A6A6ZVY0_9PLEO</name>
<keyword evidence="2" id="KW-1185">Reference proteome</keyword>